<sequence>MAENERKLLLGWKAITAYIGISRLLMIRYAYPVHDCDRATHHGYGVCAYTDELDAHKKQLEVQHGKP</sequence>
<dbReference type="EMBL" id="BK016018">
    <property type="protein sequence ID" value="DAF89944.1"/>
    <property type="molecule type" value="Genomic_DNA"/>
</dbReference>
<accession>A0A8S5U639</accession>
<reference evidence="1" key="1">
    <citation type="journal article" date="2021" name="Proc. Natl. Acad. Sci. U.S.A.">
        <title>A Catalog of Tens of Thousands of Viruses from Human Metagenomes Reveals Hidden Associations with Chronic Diseases.</title>
        <authorList>
            <person name="Tisza M.J."/>
            <person name="Buck C.B."/>
        </authorList>
    </citation>
    <scope>NUCLEOTIDE SEQUENCE</scope>
    <source>
        <strain evidence="1">CtwHj1</strain>
    </source>
</reference>
<proteinExistence type="predicted"/>
<organism evidence="1">
    <name type="scientific">Siphoviridae sp. ctwHj1</name>
    <dbReference type="NCBI Taxonomy" id="2825727"/>
    <lineage>
        <taxon>Viruses</taxon>
        <taxon>Duplodnaviria</taxon>
        <taxon>Heunggongvirae</taxon>
        <taxon>Uroviricota</taxon>
        <taxon>Caudoviricetes</taxon>
    </lineage>
</organism>
<evidence type="ECO:0000313" key="1">
    <source>
        <dbReference type="EMBL" id="DAF89944.1"/>
    </source>
</evidence>
<name>A0A8S5U639_9CAUD</name>
<protein>
    <submittedName>
        <fullName evidence="1">Uncharacterized protein</fullName>
    </submittedName>
</protein>